<reference evidence="13 15" key="1">
    <citation type="submission" date="2015-09" db="EMBL/GenBank/DDBJ databases">
        <title>Identification and resolution of microdiversity through metagenomic sequencing of parallel consortia.</title>
        <authorList>
            <person name="Nelson W.C."/>
            <person name="Romine M.F."/>
            <person name="Lindemann S.R."/>
        </authorList>
    </citation>
    <scope>NUCLEOTIDE SEQUENCE [LARGE SCALE GENOMIC DNA]</scope>
    <source>
        <strain evidence="13">HL-109</strain>
    </source>
</reference>
<dbReference type="Proteomes" id="UP000182800">
    <property type="component" value="Unassembled WGS sequence"/>
</dbReference>
<evidence type="ECO:0000256" key="11">
    <source>
        <dbReference type="ARBA" id="ARBA00048179"/>
    </source>
</evidence>
<accession>A0A0P8BJH5</accession>
<comment type="function">
    <text evidence="1">Responsible for the formation of the pyrimidine heterocycle in the thiamine biosynthesis pathway. Catalyzes the formation of hydroxymethylpyrimidine phosphate (HMP-P) from histidine and pyridoxal phosphate (PLP). The protein uses PLP and the active site histidine to form HMP-P, generating an inactive enzyme. The enzyme can only undergo a single turnover, which suggests it is a suicide enzyme.</text>
</comment>
<dbReference type="Proteomes" id="UP000050497">
    <property type="component" value="Unassembled WGS sequence"/>
</dbReference>
<evidence type="ECO:0000256" key="4">
    <source>
        <dbReference type="ARBA" id="ARBA00011738"/>
    </source>
</evidence>
<comment type="catalytic activity">
    <reaction evidence="11">
        <text>N(6)-(pyridoxal phosphate)-L-lysyl-[4-amino-5-hydroxymethyl-2-methylpyrimidine phosphate synthase] + L-histidyl-[4-amino-5-hydroxymethyl-2-methylpyrimidine phosphate synthase] + 2 Fe(3+) + 4 H2O = L-lysyl-[4-amino-5-hydroxymethyl-2-methylpyrimidine phosphate synthase] + (2S)-2-amino-5-hydroxy-4-oxopentanoyl-[4-amino-5-hydroxymethyl-2-methylpyrimidine phosphate synthase] + 4-amino-2-methyl-5-(phosphooxymethyl)pyrimidine + 3-oxopropanoate + 2 Fe(2+) + 2 H(+)</text>
        <dbReference type="Rhea" id="RHEA:65756"/>
        <dbReference type="Rhea" id="RHEA-COMP:16892"/>
        <dbReference type="Rhea" id="RHEA-COMP:16893"/>
        <dbReference type="Rhea" id="RHEA-COMP:16894"/>
        <dbReference type="Rhea" id="RHEA-COMP:16895"/>
        <dbReference type="ChEBI" id="CHEBI:15377"/>
        <dbReference type="ChEBI" id="CHEBI:15378"/>
        <dbReference type="ChEBI" id="CHEBI:29033"/>
        <dbReference type="ChEBI" id="CHEBI:29034"/>
        <dbReference type="ChEBI" id="CHEBI:29969"/>
        <dbReference type="ChEBI" id="CHEBI:29979"/>
        <dbReference type="ChEBI" id="CHEBI:33190"/>
        <dbReference type="ChEBI" id="CHEBI:58354"/>
        <dbReference type="ChEBI" id="CHEBI:143915"/>
        <dbReference type="ChEBI" id="CHEBI:157692"/>
    </reaction>
    <physiologicalReaction direction="left-to-right" evidence="11">
        <dbReference type="Rhea" id="RHEA:65757"/>
    </physiologicalReaction>
</comment>
<evidence type="ECO:0000256" key="1">
    <source>
        <dbReference type="ARBA" id="ARBA00003469"/>
    </source>
</evidence>
<dbReference type="GO" id="GO:0046872">
    <property type="term" value="F:metal ion binding"/>
    <property type="evidence" value="ECO:0007669"/>
    <property type="project" value="UniProtKB-KW"/>
</dbReference>
<dbReference type="PANTHER" id="PTHR31528:SF1">
    <property type="entry name" value="4-AMINO-5-HYDROXYMETHYL-2-METHYLPYRIMIDINE PHOSPHATE SYNTHASE THI11-RELATED"/>
    <property type="match status" value="1"/>
</dbReference>
<evidence type="ECO:0000313" key="13">
    <source>
        <dbReference type="EMBL" id="KPQ09526.1"/>
    </source>
</evidence>
<evidence type="ECO:0000256" key="2">
    <source>
        <dbReference type="ARBA" id="ARBA00004948"/>
    </source>
</evidence>
<dbReference type="STRING" id="1653334.GA0071312_0185"/>
<evidence type="ECO:0000256" key="5">
    <source>
        <dbReference type="ARBA" id="ARBA00022679"/>
    </source>
</evidence>
<dbReference type="EMBL" id="LJSX01000026">
    <property type="protein sequence ID" value="KPQ09526.1"/>
    <property type="molecule type" value="Genomic_DNA"/>
</dbReference>
<keyword evidence="16" id="KW-1185">Reference proteome</keyword>
<dbReference type="InterPro" id="IPR006311">
    <property type="entry name" value="TAT_signal"/>
</dbReference>
<dbReference type="InterPro" id="IPR015168">
    <property type="entry name" value="SsuA/THI5"/>
</dbReference>
<dbReference type="PANTHER" id="PTHR31528">
    <property type="entry name" value="4-AMINO-5-HYDROXYMETHYL-2-METHYLPYRIMIDINE PHOSPHATE SYNTHASE THI11-RELATED"/>
    <property type="match status" value="1"/>
</dbReference>
<organism evidence="13 15">
    <name type="scientific">Saliniramus fredricksonii</name>
    <dbReference type="NCBI Taxonomy" id="1653334"/>
    <lineage>
        <taxon>Bacteria</taxon>
        <taxon>Pseudomonadati</taxon>
        <taxon>Pseudomonadota</taxon>
        <taxon>Alphaproteobacteria</taxon>
        <taxon>Hyphomicrobiales</taxon>
        <taxon>Salinarimonadaceae</taxon>
        <taxon>Saliniramus</taxon>
    </lineage>
</organism>
<dbReference type="OrthoDB" id="9815602at2"/>
<evidence type="ECO:0000259" key="12">
    <source>
        <dbReference type="Pfam" id="PF09084"/>
    </source>
</evidence>
<keyword evidence="5" id="KW-0808">Transferase</keyword>
<dbReference type="GO" id="GO:0016740">
    <property type="term" value="F:transferase activity"/>
    <property type="evidence" value="ECO:0007669"/>
    <property type="project" value="UniProtKB-KW"/>
</dbReference>
<keyword evidence="8" id="KW-0784">Thiamine biosynthesis</keyword>
<dbReference type="Gene3D" id="3.40.190.10">
    <property type="entry name" value="Periplasmic binding protein-like II"/>
    <property type="match status" value="2"/>
</dbReference>
<feature type="domain" description="SsuA/THI5-like" evidence="12">
    <location>
        <begin position="49"/>
        <end position="261"/>
    </location>
</feature>
<keyword evidence="9" id="KW-0408">Iron</keyword>
<gene>
    <name evidence="14" type="ORF">GA0071312_0185</name>
    <name evidence="13" type="ORF">HLUCCO17_14495</name>
</gene>
<comment type="pathway">
    <text evidence="2">Cofactor biosynthesis; thiamine diphosphate biosynthesis.</text>
</comment>
<dbReference type="InterPro" id="IPR027939">
    <property type="entry name" value="NMT1/THI5"/>
</dbReference>
<name>A0A0P8BJH5_9HYPH</name>
<sequence>MAGINRRDFTKLTFGAVLATGLAAPAIVKARTPINMILNWRYQGPQSWFFLAQDRGYFEEEGIAVTMDQGSGSGAAVTQVAGGAYDVGFGDINALTQLRAQRDEDTPLGVYMLYNRPPFTVGVLSSSDIHTPQDLEGRLLGGAPNDGALRLFPAFASITELDTSTIDITNFQPNLREQMLRSGQVDGVFGFVNTIRFSALLSGMNPDEDIRFIRYGDYGMDLYSNALIASRALINDHPEAVRGLVRAVNRGLIDTLADPDAGIAAVAQREPLIDREVEKMRLMATLRDEMSHPEIADIGIGDISPQRFAEAIDIVVAANDLPRSPDVGEVFSRDFLPPEDERVRDLG</sequence>
<evidence type="ECO:0000313" key="15">
    <source>
        <dbReference type="Proteomes" id="UP000050497"/>
    </source>
</evidence>
<evidence type="ECO:0000256" key="10">
    <source>
        <dbReference type="ARBA" id="ARBA00033171"/>
    </source>
</evidence>
<evidence type="ECO:0000256" key="9">
    <source>
        <dbReference type="ARBA" id="ARBA00023004"/>
    </source>
</evidence>
<comment type="similarity">
    <text evidence="3">Belongs to the NMT1/THI5 family.</text>
</comment>
<dbReference type="PATRIC" id="fig|1653334.4.peg.649"/>
<evidence type="ECO:0000313" key="16">
    <source>
        <dbReference type="Proteomes" id="UP000182800"/>
    </source>
</evidence>
<evidence type="ECO:0000256" key="6">
    <source>
        <dbReference type="ARBA" id="ARBA00022723"/>
    </source>
</evidence>
<dbReference type="RefSeq" id="WP_074443246.1">
    <property type="nucleotide sequence ID" value="NZ_FMBM01000001.1"/>
</dbReference>
<dbReference type="AlphaFoldDB" id="A0A0P8BJH5"/>
<evidence type="ECO:0000313" key="14">
    <source>
        <dbReference type="EMBL" id="SCC78270.1"/>
    </source>
</evidence>
<dbReference type="Pfam" id="PF09084">
    <property type="entry name" value="NMT1"/>
    <property type="match status" value="1"/>
</dbReference>
<comment type="subunit">
    <text evidence="4">Homodimer.</text>
</comment>
<comment type="caution">
    <text evidence="13">The sequence shown here is derived from an EMBL/GenBank/DDBJ whole genome shotgun (WGS) entry which is preliminary data.</text>
</comment>
<protein>
    <recommendedName>
        <fullName evidence="10">Thiamine pyrimidine synthase</fullName>
    </recommendedName>
</protein>
<keyword evidence="7" id="KW-0663">Pyridoxal phosphate</keyword>
<dbReference type="EMBL" id="FMBM01000001">
    <property type="protein sequence ID" value="SCC78270.1"/>
    <property type="molecule type" value="Genomic_DNA"/>
</dbReference>
<dbReference type="PROSITE" id="PS51318">
    <property type="entry name" value="TAT"/>
    <property type="match status" value="1"/>
</dbReference>
<dbReference type="SUPFAM" id="SSF53850">
    <property type="entry name" value="Periplasmic binding protein-like II"/>
    <property type="match status" value="1"/>
</dbReference>
<reference evidence="14 16" key="2">
    <citation type="submission" date="2016-08" db="EMBL/GenBank/DDBJ databases">
        <authorList>
            <person name="Varghese N."/>
            <person name="Submissions Spin"/>
        </authorList>
    </citation>
    <scope>NUCLEOTIDE SEQUENCE [LARGE SCALE GENOMIC DNA]</scope>
    <source>
        <strain evidence="14 16">HL-109</strain>
    </source>
</reference>
<proteinExistence type="inferred from homology"/>
<evidence type="ECO:0000256" key="3">
    <source>
        <dbReference type="ARBA" id="ARBA00009406"/>
    </source>
</evidence>
<evidence type="ECO:0000256" key="8">
    <source>
        <dbReference type="ARBA" id="ARBA00022977"/>
    </source>
</evidence>
<dbReference type="GO" id="GO:0009228">
    <property type="term" value="P:thiamine biosynthetic process"/>
    <property type="evidence" value="ECO:0007669"/>
    <property type="project" value="UniProtKB-KW"/>
</dbReference>
<keyword evidence="6" id="KW-0479">Metal-binding</keyword>
<evidence type="ECO:0000256" key="7">
    <source>
        <dbReference type="ARBA" id="ARBA00022898"/>
    </source>
</evidence>